<feature type="compositionally biased region" description="Basic and acidic residues" evidence="2">
    <location>
        <begin position="359"/>
        <end position="375"/>
    </location>
</feature>
<feature type="region of interest" description="Disordered" evidence="2">
    <location>
        <begin position="424"/>
        <end position="447"/>
    </location>
</feature>
<dbReference type="Proteomes" id="UP001642484">
    <property type="component" value="Unassembled WGS sequence"/>
</dbReference>
<evidence type="ECO:0000256" key="2">
    <source>
        <dbReference type="SAM" id="MobiDB-lite"/>
    </source>
</evidence>
<organism evidence="3 4">
    <name type="scientific">Durusdinium trenchii</name>
    <dbReference type="NCBI Taxonomy" id="1381693"/>
    <lineage>
        <taxon>Eukaryota</taxon>
        <taxon>Sar</taxon>
        <taxon>Alveolata</taxon>
        <taxon>Dinophyceae</taxon>
        <taxon>Suessiales</taxon>
        <taxon>Symbiodiniaceae</taxon>
        <taxon>Durusdinium</taxon>
    </lineage>
</organism>
<comment type="caution">
    <text evidence="3">The sequence shown here is derived from an EMBL/GenBank/DDBJ whole genome shotgun (WGS) entry which is preliminary data.</text>
</comment>
<dbReference type="Gene3D" id="1.25.40.20">
    <property type="entry name" value="Ankyrin repeat-containing domain"/>
    <property type="match status" value="1"/>
</dbReference>
<name>A0ABP0N6F7_9DINO</name>
<evidence type="ECO:0000313" key="4">
    <source>
        <dbReference type="Proteomes" id="UP001642484"/>
    </source>
</evidence>
<feature type="repeat" description="ANK" evidence="1">
    <location>
        <begin position="264"/>
        <end position="296"/>
    </location>
</feature>
<proteinExistence type="predicted"/>
<accession>A0ABP0N6F7</accession>
<keyword evidence="4" id="KW-1185">Reference proteome</keyword>
<dbReference type="EMBL" id="CAXAMN010021362">
    <property type="protein sequence ID" value="CAK9058642.1"/>
    <property type="molecule type" value="Genomic_DNA"/>
</dbReference>
<feature type="region of interest" description="Disordered" evidence="2">
    <location>
        <begin position="197"/>
        <end position="229"/>
    </location>
</feature>
<dbReference type="SMART" id="SM00248">
    <property type="entry name" value="ANK"/>
    <property type="match status" value="1"/>
</dbReference>
<evidence type="ECO:0000256" key="1">
    <source>
        <dbReference type="PROSITE-ProRule" id="PRU00023"/>
    </source>
</evidence>
<dbReference type="InterPro" id="IPR002110">
    <property type="entry name" value="Ankyrin_rpt"/>
</dbReference>
<feature type="compositionally biased region" description="Low complexity" evidence="2">
    <location>
        <begin position="427"/>
        <end position="439"/>
    </location>
</feature>
<feature type="region of interest" description="Disordered" evidence="2">
    <location>
        <begin position="1"/>
        <end position="25"/>
    </location>
</feature>
<keyword evidence="1" id="KW-0040">ANK repeat</keyword>
<dbReference type="PROSITE" id="PS50297">
    <property type="entry name" value="ANK_REP_REGION"/>
    <property type="match status" value="1"/>
</dbReference>
<feature type="region of interest" description="Disordered" evidence="2">
    <location>
        <begin position="472"/>
        <end position="499"/>
    </location>
</feature>
<evidence type="ECO:0000313" key="3">
    <source>
        <dbReference type="EMBL" id="CAK9058642.1"/>
    </source>
</evidence>
<feature type="compositionally biased region" description="Low complexity" evidence="2">
    <location>
        <begin position="474"/>
        <end position="484"/>
    </location>
</feature>
<dbReference type="Pfam" id="PF00023">
    <property type="entry name" value="Ank"/>
    <property type="match status" value="1"/>
</dbReference>
<gene>
    <name evidence="3" type="ORF">CCMP2556_LOCUS28912</name>
</gene>
<dbReference type="PROSITE" id="PS50088">
    <property type="entry name" value="ANK_REPEAT"/>
    <property type="match status" value="1"/>
</dbReference>
<feature type="region of interest" description="Disordered" evidence="2">
    <location>
        <begin position="349"/>
        <end position="398"/>
    </location>
</feature>
<reference evidence="3 4" key="1">
    <citation type="submission" date="2024-02" db="EMBL/GenBank/DDBJ databases">
        <authorList>
            <person name="Chen Y."/>
            <person name="Shah S."/>
            <person name="Dougan E. K."/>
            <person name="Thang M."/>
            <person name="Chan C."/>
        </authorList>
    </citation>
    <scope>NUCLEOTIDE SEQUENCE [LARGE SCALE GENOMIC DNA]</scope>
</reference>
<dbReference type="SUPFAM" id="SSF48403">
    <property type="entry name" value="Ankyrin repeat"/>
    <property type="match status" value="1"/>
</dbReference>
<dbReference type="InterPro" id="IPR036770">
    <property type="entry name" value="Ankyrin_rpt-contain_sf"/>
</dbReference>
<sequence>MVRSSALLPAQSHAAMPRPHAPEPHCLLEEPTVRRQLVDSWDKSSKSVPTLQSLALAKCAKSCLLDPDFAMDAAERMPVSLFEVLGDIAKNILRQMGERGEGNKVSGWEGLFSPRPSWLQESLGGHPSLASSDARQVCPFLHPEFHRSVRQHGEAKTLSGCPCELLHLQLYSKKPVIQWMRIPRSNQCDGVPETWPNESGGETHLFRSPPVPGAASEKSEGFKNQNSSENQLLNGENQLLNGENQILSSSTDPSVDFEFEGEMKGITPLYVAATWGYPELVRYLLQKQANPSRRDARGMTPLRVVLVAAQESKVCTSVAVDRQQALRFKGLRYTEVIEILEAQSLEELEANSRAVPPRKSSEEASSSKEQLDEIPRLSLTTSAASAERSKGSDAFSEAEVSMTPLVQRLAHGWRSEDVANAEANVRHSAPLSRSPISSHSSDETVNRNKCHILPRRLRGGRALVVTVQEDERAGAAASGYSSSAVGRPPSEDDLLATFG</sequence>
<protein>
    <submittedName>
        <fullName evidence="3">Uncharacterized protein</fullName>
    </submittedName>
</protein>